<evidence type="ECO:0000313" key="2">
    <source>
        <dbReference type="Proteomes" id="UP000245647"/>
    </source>
</evidence>
<accession>A0A2U2PFM5</accession>
<dbReference type="Proteomes" id="UP000245647">
    <property type="component" value="Unassembled WGS sequence"/>
</dbReference>
<keyword evidence="2" id="KW-1185">Reference proteome</keyword>
<dbReference type="EMBL" id="QEAS01000010">
    <property type="protein sequence ID" value="PWG80208.1"/>
    <property type="molecule type" value="Genomic_DNA"/>
</dbReference>
<gene>
    <name evidence="1" type="ORF">DDR33_13525</name>
</gene>
<evidence type="ECO:0000313" key="1">
    <source>
        <dbReference type="EMBL" id="PWG80208.1"/>
    </source>
</evidence>
<protein>
    <submittedName>
        <fullName evidence="1">Uncharacterized protein</fullName>
    </submittedName>
</protein>
<name>A0A2U2PFM5_9SPHI</name>
<comment type="caution">
    <text evidence="1">The sequence shown here is derived from an EMBL/GenBank/DDBJ whole genome shotgun (WGS) entry which is preliminary data.</text>
</comment>
<dbReference type="RefSeq" id="WP_109416325.1">
    <property type="nucleotide sequence ID" value="NZ_QEAS01000010.1"/>
</dbReference>
<reference evidence="1 2" key="1">
    <citation type="submission" date="2018-04" db="EMBL/GenBank/DDBJ databases">
        <title>Pedobacter chongqingensis sp. nov., isolated from a rottenly hemp rope.</title>
        <authorList>
            <person name="Cai Y."/>
        </authorList>
    </citation>
    <scope>NUCLEOTIDE SEQUENCE [LARGE SCALE GENOMIC DNA]</scope>
    <source>
        <strain evidence="1 2">FJ4-8</strain>
    </source>
</reference>
<sequence length="237" mass="28212">MKTYFMTYGDELYRNQIQRLTEMASLSGFFHEVRAFGPDDLEPEFRWEFNHILNYHRGGGYWIWKPYLVKRMLNTIHEGDVLVYCDAGCEINQDAKKRFREYIEMICASPTGSLAFRLPHREVEYTKQEVFSYFSSPAEVIESEQLMATVFFLRKCGHTSFLAETWFHVLEDKDSLFTDELNEKLQDRRFIAHRHDQSVFSLIRKQYGSEIIPDETFFNDFSREGSPYPIWATRKRG</sequence>
<proteinExistence type="predicted"/>
<dbReference type="AlphaFoldDB" id="A0A2U2PFM5"/>
<dbReference type="OrthoDB" id="9804725at2"/>
<organism evidence="1 2">
    <name type="scientific">Pararcticibacter amylolyticus</name>
    <dbReference type="NCBI Taxonomy" id="2173175"/>
    <lineage>
        <taxon>Bacteria</taxon>
        <taxon>Pseudomonadati</taxon>
        <taxon>Bacteroidota</taxon>
        <taxon>Sphingobacteriia</taxon>
        <taxon>Sphingobacteriales</taxon>
        <taxon>Sphingobacteriaceae</taxon>
        <taxon>Pararcticibacter</taxon>
    </lineage>
</organism>